<dbReference type="Proteomes" id="UP000762676">
    <property type="component" value="Unassembled WGS sequence"/>
</dbReference>
<keyword evidence="4" id="KW-1185">Reference proteome</keyword>
<sequence length="91" mass="10520">MPLNRHQKRRRGQWHRVAVLSIMLSHGCVGLPQSPDNTLKNTPPTHITGDSATTTKPPVAQDRKQAQFQQKRISMAFRNFKRTQKKNHLLR</sequence>
<accession>A0AAV4I6L0</accession>
<evidence type="ECO:0000256" key="1">
    <source>
        <dbReference type="SAM" id="MobiDB-lite"/>
    </source>
</evidence>
<evidence type="ECO:0000256" key="2">
    <source>
        <dbReference type="SAM" id="SignalP"/>
    </source>
</evidence>
<reference evidence="3 4" key="1">
    <citation type="journal article" date="2021" name="Elife">
        <title>Chloroplast acquisition without the gene transfer in kleptoplastic sea slugs, Plakobranchus ocellatus.</title>
        <authorList>
            <person name="Maeda T."/>
            <person name="Takahashi S."/>
            <person name="Yoshida T."/>
            <person name="Shimamura S."/>
            <person name="Takaki Y."/>
            <person name="Nagai Y."/>
            <person name="Toyoda A."/>
            <person name="Suzuki Y."/>
            <person name="Arimoto A."/>
            <person name="Ishii H."/>
            <person name="Satoh N."/>
            <person name="Nishiyama T."/>
            <person name="Hasebe M."/>
            <person name="Maruyama T."/>
            <person name="Minagawa J."/>
            <person name="Obokata J."/>
            <person name="Shigenobu S."/>
        </authorList>
    </citation>
    <scope>NUCLEOTIDE SEQUENCE [LARGE SCALE GENOMIC DNA]</scope>
</reference>
<name>A0AAV4I6L0_9GAST</name>
<evidence type="ECO:0000313" key="4">
    <source>
        <dbReference type="Proteomes" id="UP000762676"/>
    </source>
</evidence>
<gene>
    <name evidence="3" type="ORF">ElyMa_001183900</name>
</gene>
<feature type="compositionally biased region" description="Polar residues" evidence="1">
    <location>
        <begin position="34"/>
        <end position="56"/>
    </location>
</feature>
<dbReference type="AlphaFoldDB" id="A0AAV4I6L0"/>
<proteinExistence type="predicted"/>
<comment type="caution">
    <text evidence="3">The sequence shown here is derived from an EMBL/GenBank/DDBJ whole genome shotgun (WGS) entry which is preliminary data.</text>
</comment>
<dbReference type="EMBL" id="BMAT01002326">
    <property type="protein sequence ID" value="GFS04764.1"/>
    <property type="molecule type" value="Genomic_DNA"/>
</dbReference>
<organism evidence="3 4">
    <name type="scientific">Elysia marginata</name>
    <dbReference type="NCBI Taxonomy" id="1093978"/>
    <lineage>
        <taxon>Eukaryota</taxon>
        <taxon>Metazoa</taxon>
        <taxon>Spiralia</taxon>
        <taxon>Lophotrochozoa</taxon>
        <taxon>Mollusca</taxon>
        <taxon>Gastropoda</taxon>
        <taxon>Heterobranchia</taxon>
        <taxon>Euthyneura</taxon>
        <taxon>Panpulmonata</taxon>
        <taxon>Sacoglossa</taxon>
        <taxon>Placobranchoidea</taxon>
        <taxon>Plakobranchidae</taxon>
        <taxon>Elysia</taxon>
    </lineage>
</organism>
<feature type="signal peptide" evidence="2">
    <location>
        <begin position="1"/>
        <end position="30"/>
    </location>
</feature>
<feature type="chain" id="PRO_5043752698" evidence="2">
    <location>
        <begin position="31"/>
        <end position="91"/>
    </location>
</feature>
<protein>
    <submittedName>
        <fullName evidence="3">Uncharacterized protein</fullName>
    </submittedName>
</protein>
<keyword evidence="2" id="KW-0732">Signal</keyword>
<evidence type="ECO:0000313" key="3">
    <source>
        <dbReference type="EMBL" id="GFS04764.1"/>
    </source>
</evidence>
<feature type="region of interest" description="Disordered" evidence="1">
    <location>
        <begin position="32"/>
        <end position="69"/>
    </location>
</feature>